<dbReference type="Proteomes" id="UP001054252">
    <property type="component" value="Unassembled WGS sequence"/>
</dbReference>
<proteinExistence type="predicted"/>
<evidence type="ECO:0000313" key="1">
    <source>
        <dbReference type="EMBL" id="GKV40365.1"/>
    </source>
</evidence>
<organism evidence="1 2">
    <name type="scientific">Rubroshorea leprosula</name>
    <dbReference type="NCBI Taxonomy" id="152421"/>
    <lineage>
        <taxon>Eukaryota</taxon>
        <taxon>Viridiplantae</taxon>
        <taxon>Streptophyta</taxon>
        <taxon>Embryophyta</taxon>
        <taxon>Tracheophyta</taxon>
        <taxon>Spermatophyta</taxon>
        <taxon>Magnoliopsida</taxon>
        <taxon>eudicotyledons</taxon>
        <taxon>Gunneridae</taxon>
        <taxon>Pentapetalae</taxon>
        <taxon>rosids</taxon>
        <taxon>malvids</taxon>
        <taxon>Malvales</taxon>
        <taxon>Dipterocarpaceae</taxon>
        <taxon>Rubroshorea</taxon>
    </lineage>
</organism>
<evidence type="ECO:0000313" key="2">
    <source>
        <dbReference type="Proteomes" id="UP001054252"/>
    </source>
</evidence>
<sequence length="33" mass="3470">MQISHFHPLPSFRTCTAQHPAACDIGSATGVTS</sequence>
<dbReference type="EMBL" id="BPVZ01000141">
    <property type="protein sequence ID" value="GKV40365.1"/>
    <property type="molecule type" value="Genomic_DNA"/>
</dbReference>
<name>A0AAV5LTA3_9ROSI</name>
<dbReference type="AlphaFoldDB" id="A0AAV5LTA3"/>
<accession>A0AAV5LTA3</accession>
<protein>
    <submittedName>
        <fullName evidence="1">Uncharacterized protein</fullName>
    </submittedName>
</protein>
<comment type="caution">
    <text evidence="1">The sequence shown here is derived from an EMBL/GenBank/DDBJ whole genome shotgun (WGS) entry which is preliminary data.</text>
</comment>
<keyword evidence="2" id="KW-1185">Reference proteome</keyword>
<reference evidence="1 2" key="1">
    <citation type="journal article" date="2021" name="Commun. Biol.">
        <title>The genome of Shorea leprosula (Dipterocarpaceae) highlights the ecological relevance of drought in aseasonal tropical rainforests.</title>
        <authorList>
            <person name="Ng K.K.S."/>
            <person name="Kobayashi M.J."/>
            <person name="Fawcett J.A."/>
            <person name="Hatakeyama M."/>
            <person name="Paape T."/>
            <person name="Ng C.H."/>
            <person name="Ang C.C."/>
            <person name="Tnah L.H."/>
            <person name="Lee C.T."/>
            <person name="Nishiyama T."/>
            <person name="Sese J."/>
            <person name="O'Brien M.J."/>
            <person name="Copetti D."/>
            <person name="Mohd Noor M.I."/>
            <person name="Ong R.C."/>
            <person name="Putra M."/>
            <person name="Sireger I.Z."/>
            <person name="Indrioko S."/>
            <person name="Kosugi Y."/>
            <person name="Izuno A."/>
            <person name="Isagi Y."/>
            <person name="Lee S.L."/>
            <person name="Shimizu K.K."/>
        </authorList>
    </citation>
    <scope>NUCLEOTIDE SEQUENCE [LARGE SCALE GENOMIC DNA]</scope>
    <source>
        <strain evidence="1">214</strain>
    </source>
</reference>
<gene>
    <name evidence="1" type="ORF">SLEP1_g48020</name>
</gene>